<accession>A0A0G2DYX4</accession>
<dbReference type="InterPro" id="IPR036291">
    <property type="entry name" value="NAD(P)-bd_dom_sf"/>
</dbReference>
<dbReference type="InterPro" id="IPR002347">
    <property type="entry name" value="SDR_fam"/>
</dbReference>
<reference evidence="3 4" key="2">
    <citation type="submission" date="2015-05" db="EMBL/GenBank/DDBJ databases">
        <authorList>
            <person name="Morales-Cruz A."/>
            <person name="Amrine K.C."/>
            <person name="Cantu D."/>
        </authorList>
    </citation>
    <scope>NUCLEOTIDE SEQUENCE [LARGE SCALE GENOMIC DNA]</scope>
    <source>
        <strain evidence="3">UCRPC4</strain>
    </source>
</reference>
<dbReference type="EMBL" id="LCWF01000174">
    <property type="protein sequence ID" value="KKY15774.1"/>
    <property type="molecule type" value="Genomic_DNA"/>
</dbReference>
<protein>
    <submittedName>
        <fullName evidence="3">Putative short chain dehydrogenase reductase</fullName>
    </submittedName>
</protein>
<gene>
    <name evidence="3" type="ORF">UCRPC4_g06142</name>
</gene>
<dbReference type="Pfam" id="PF00106">
    <property type="entry name" value="adh_short"/>
    <property type="match status" value="1"/>
</dbReference>
<proteinExistence type="inferred from homology"/>
<dbReference type="GO" id="GO:0016020">
    <property type="term" value="C:membrane"/>
    <property type="evidence" value="ECO:0007669"/>
    <property type="project" value="TreeGrafter"/>
</dbReference>
<evidence type="ECO:0000313" key="4">
    <source>
        <dbReference type="Proteomes" id="UP000053317"/>
    </source>
</evidence>
<organism evidence="3 4">
    <name type="scientific">Phaeomoniella chlamydospora</name>
    <name type="common">Phaeoacremonium chlamydosporum</name>
    <dbReference type="NCBI Taxonomy" id="158046"/>
    <lineage>
        <taxon>Eukaryota</taxon>
        <taxon>Fungi</taxon>
        <taxon>Dikarya</taxon>
        <taxon>Ascomycota</taxon>
        <taxon>Pezizomycotina</taxon>
        <taxon>Eurotiomycetes</taxon>
        <taxon>Chaetothyriomycetidae</taxon>
        <taxon>Phaeomoniellales</taxon>
        <taxon>Phaeomoniellaceae</taxon>
        <taxon>Phaeomoniella</taxon>
    </lineage>
</organism>
<dbReference type="PRINTS" id="PR00081">
    <property type="entry name" value="GDHRDH"/>
</dbReference>
<dbReference type="GO" id="GO:0016491">
    <property type="term" value="F:oxidoreductase activity"/>
    <property type="evidence" value="ECO:0007669"/>
    <property type="project" value="UniProtKB-KW"/>
</dbReference>
<evidence type="ECO:0000256" key="2">
    <source>
        <dbReference type="ARBA" id="ARBA00023002"/>
    </source>
</evidence>
<reference evidence="3 4" key="1">
    <citation type="submission" date="2015-05" db="EMBL/GenBank/DDBJ databases">
        <title>Distinctive expansion of gene families associated with plant cell wall degradation and secondary metabolism in the genomes of grapevine trunk pathogens.</title>
        <authorList>
            <person name="Lawrence D.P."/>
            <person name="Travadon R."/>
            <person name="Rolshausen P.E."/>
            <person name="Baumgartner K."/>
        </authorList>
    </citation>
    <scope>NUCLEOTIDE SEQUENCE [LARGE SCALE GENOMIC DNA]</scope>
    <source>
        <strain evidence="3">UCRPC4</strain>
    </source>
</reference>
<name>A0A0G2DYX4_PHACM</name>
<dbReference type="CDD" id="cd05233">
    <property type="entry name" value="SDR_c"/>
    <property type="match status" value="1"/>
</dbReference>
<comment type="similarity">
    <text evidence="1">Belongs to the short-chain dehydrogenases/reductases (SDR) family.</text>
</comment>
<keyword evidence="2" id="KW-0560">Oxidoreductase</keyword>
<comment type="caution">
    <text evidence="3">The sequence shown here is derived from an EMBL/GenBank/DDBJ whole genome shotgun (WGS) entry which is preliminary data.</text>
</comment>
<evidence type="ECO:0000313" key="3">
    <source>
        <dbReference type="EMBL" id="KKY15774.1"/>
    </source>
</evidence>
<dbReference type="AlphaFoldDB" id="A0A0G2DYX4"/>
<dbReference type="SUPFAM" id="SSF51735">
    <property type="entry name" value="NAD(P)-binding Rossmann-fold domains"/>
    <property type="match status" value="1"/>
</dbReference>
<dbReference type="PANTHER" id="PTHR44196:SF1">
    <property type="entry name" value="DEHYDROGENASE_REDUCTASE SDR FAMILY MEMBER 7B"/>
    <property type="match status" value="1"/>
</dbReference>
<keyword evidence="4" id="KW-1185">Reference proteome</keyword>
<dbReference type="Gene3D" id="3.40.50.720">
    <property type="entry name" value="NAD(P)-binding Rossmann-like Domain"/>
    <property type="match status" value="1"/>
</dbReference>
<evidence type="ECO:0000256" key="1">
    <source>
        <dbReference type="ARBA" id="ARBA00006484"/>
    </source>
</evidence>
<dbReference type="Proteomes" id="UP000053317">
    <property type="component" value="Unassembled WGS sequence"/>
</dbReference>
<dbReference type="PANTHER" id="PTHR44196">
    <property type="entry name" value="DEHYDROGENASE/REDUCTASE SDR FAMILY MEMBER 7B"/>
    <property type="match status" value="1"/>
</dbReference>
<dbReference type="OrthoDB" id="1933717at2759"/>
<sequence length="313" mass="34837">MTSNMQLLAVHEVYDTIDPTKELKDSAQGKVVLITGAGRGIGQAIAKAFTIAGAKALILTAYEDSELEDTKKIVQKIRPEIEVFYRAFDVRDKNEVERFIKDAAEWSQQRIDVLCANAGHSPPLVEIADSDPDRWWLGFEINLKGAYLFARYVLPIMRKQKSGHVIITSSRATVAVESLMSSYQISKLAVTRLADCLDEENQQYGIKTFAIHPGGIITRLLTDMEAHKDDPTMSIATSYIRPKLSEDISLPGNVCVFLASGKADFLSGRYIDATIDFREILKNKDIILKRDLFKVGVPLNWDESGGAIVCPRN</sequence>